<dbReference type="KEGG" id="fpf:DCC35_05770"/>
<reference evidence="1 2" key="1">
    <citation type="submission" date="2018-04" db="EMBL/GenBank/DDBJ databases">
        <title>Complete genome uncultured novel isolate.</title>
        <authorList>
            <person name="Merlino G."/>
        </authorList>
    </citation>
    <scope>NUCLEOTIDE SEQUENCE [LARGE SCALE GENOMIC DNA]</scope>
    <source>
        <strain evidence="2">R1DC9</strain>
    </source>
</reference>
<accession>A0A4D7JHV3</accession>
<proteinExistence type="predicted"/>
<evidence type="ECO:0000313" key="2">
    <source>
        <dbReference type="Proteomes" id="UP000298616"/>
    </source>
</evidence>
<dbReference type="Proteomes" id="UP000298616">
    <property type="component" value="Chromosome"/>
</dbReference>
<evidence type="ECO:0000313" key="1">
    <source>
        <dbReference type="EMBL" id="QCK14287.1"/>
    </source>
</evidence>
<dbReference type="OrthoDB" id="879261at2"/>
<dbReference type="EMBL" id="CP028923">
    <property type="protein sequence ID" value="QCK14287.1"/>
    <property type="molecule type" value="Genomic_DNA"/>
</dbReference>
<organism evidence="1 2">
    <name type="scientific">Mangrovivirga cuniculi</name>
    <dbReference type="NCBI Taxonomy" id="2715131"/>
    <lineage>
        <taxon>Bacteria</taxon>
        <taxon>Pseudomonadati</taxon>
        <taxon>Bacteroidota</taxon>
        <taxon>Cytophagia</taxon>
        <taxon>Cytophagales</taxon>
        <taxon>Mangrovivirgaceae</taxon>
        <taxon>Mangrovivirga</taxon>
    </lineage>
</organism>
<keyword evidence="2" id="KW-1185">Reference proteome</keyword>
<gene>
    <name evidence="1" type="ORF">DCC35_05770</name>
</gene>
<sequence length="159" mass="18335">MKSFTDIIRRQFNLLLSVFTFGESENENNEEITISNNCSGNMDTVGDVQYLYLTIQGVLDPDEFEKIMEWGLEKISKGNINIIINSSDLRAMPGQSIKYMEEEWLPNALKENIKLIVFIRPKDLFGYISLESISKRYPIINYKFVPSLLDAQLEILKAN</sequence>
<dbReference type="AlphaFoldDB" id="A0A4D7JHV3"/>
<protein>
    <recommendedName>
        <fullName evidence="3">STAS domain-containing protein</fullName>
    </recommendedName>
</protein>
<evidence type="ECO:0008006" key="3">
    <source>
        <dbReference type="Google" id="ProtNLM"/>
    </source>
</evidence>
<name>A0A4D7JHV3_9BACT</name>
<dbReference type="RefSeq" id="WP_137089876.1">
    <property type="nucleotide sequence ID" value="NZ_CP028923.1"/>
</dbReference>